<feature type="transmembrane region" description="Helical" evidence="1">
    <location>
        <begin position="42"/>
        <end position="62"/>
    </location>
</feature>
<sequence length="243" mass="26129">MRYAVVLLALAMPAVAWMSNQHVFGPDNGTVSDMYPTLLAAAGYAFSIWGLIFVLDIAYAVWQLNAERQPVPAVRTPAALGFALTAAWMPVFSWGQFWLALLIIWCAWAALLWASVKLVDAPSQAGLYPWLAKLPLPLHAGWLSLAIFLNTAQVVVAYRLLDTTAMLGWSLALFGLAAALLLIVTARLRGNWAFVAAAIWGLVAVAVKQFGAGLDGSKVMAWAALVVAAVVLVQAVALQLRRS</sequence>
<name>A0ABT1QRI9_9GAMM</name>
<organism evidence="2 3">
    <name type="scientific">Tahibacter harae</name>
    <dbReference type="NCBI Taxonomy" id="2963937"/>
    <lineage>
        <taxon>Bacteria</taxon>
        <taxon>Pseudomonadati</taxon>
        <taxon>Pseudomonadota</taxon>
        <taxon>Gammaproteobacteria</taxon>
        <taxon>Lysobacterales</taxon>
        <taxon>Rhodanobacteraceae</taxon>
        <taxon>Tahibacter</taxon>
    </lineage>
</organism>
<reference evidence="2" key="1">
    <citation type="submission" date="2022-07" db="EMBL/GenBank/DDBJ databases">
        <title>Tahibacter sp., a new gammaproteobacterium isolated from the silt sample collected at pig farm.</title>
        <authorList>
            <person name="Chen H."/>
        </authorList>
    </citation>
    <scope>NUCLEOTIDE SEQUENCE</scope>
    <source>
        <strain evidence="2">P2K</strain>
    </source>
</reference>
<evidence type="ECO:0000313" key="2">
    <source>
        <dbReference type="EMBL" id="MCQ4164923.1"/>
    </source>
</evidence>
<dbReference type="RefSeq" id="WP_255913943.1">
    <property type="nucleotide sequence ID" value="NZ_JANFQO010000007.1"/>
</dbReference>
<keyword evidence="3" id="KW-1185">Reference proteome</keyword>
<dbReference type="Gene3D" id="1.20.1260.100">
    <property type="entry name" value="TspO/MBR protein"/>
    <property type="match status" value="1"/>
</dbReference>
<proteinExistence type="predicted"/>
<evidence type="ECO:0008006" key="4">
    <source>
        <dbReference type="Google" id="ProtNLM"/>
    </source>
</evidence>
<evidence type="ECO:0000256" key="1">
    <source>
        <dbReference type="SAM" id="Phobius"/>
    </source>
</evidence>
<dbReference type="EMBL" id="JANFQO010000007">
    <property type="protein sequence ID" value="MCQ4164923.1"/>
    <property type="molecule type" value="Genomic_DNA"/>
</dbReference>
<evidence type="ECO:0000313" key="3">
    <source>
        <dbReference type="Proteomes" id="UP001165498"/>
    </source>
</evidence>
<keyword evidence="1" id="KW-1133">Transmembrane helix</keyword>
<keyword evidence="1" id="KW-0472">Membrane</keyword>
<feature type="transmembrane region" description="Helical" evidence="1">
    <location>
        <begin position="74"/>
        <end position="91"/>
    </location>
</feature>
<dbReference type="InterPro" id="IPR038330">
    <property type="entry name" value="TspO/MBR-related_sf"/>
</dbReference>
<protein>
    <recommendedName>
        <fullName evidence="4">TspO/MBR related protein</fullName>
    </recommendedName>
</protein>
<comment type="caution">
    <text evidence="2">The sequence shown here is derived from an EMBL/GenBank/DDBJ whole genome shotgun (WGS) entry which is preliminary data.</text>
</comment>
<dbReference type="PANTHER" id="PTHR33802">
    <property type="entry name" value="SI:CH211-161H7.5-RELATED"/>
    <property type="match status" value="1"/>
</dbReference>
<feature type="transmembrane region" description="Helical" evidence="1">
    <location>
        <begin position="97"/>
        <end position="119"/>
    </location>
</feature>
<gene>
    <name evidence="2" type="ORF">NM961_09400</name>
</gene>
<dbReference type="Proteomes" id="UP001165498">
    <property type="component" value="Unassembled WGS sequence"/>
</dbReference>
<feature type="transmembrane region" description="Helical" evidence="1">
    <location>
        <begin position="191"/>
        <end position="207"/>
    </location>
</feature>
<feature type="transmembrane region" description="Helical" evidence="1">
    <location>
        <begin position="166"/>
        <end position="184"/>
    </location>
</feature>
<accession>A0ABT1QRI9</accession>
<keyword evidence="1" id="KW-0812">Transmembrane</keyword>
<feature type="transmembrane region" description="Helical" evidence="1">
    <location>
        <begin position="219"/>
        <end position="240"/>
    </location>
</feature>
<dbReference type="PANTHER" id="PTHR33802:SF1">
    <property type="entry name" value="XK-RELATED PROTEIN"/>
    <property type="match status" value="1"/>
</dbReference>